<evidence type="ECO:0000256" key="1">
    <source>
        <dbReference type="ARBA" id="ARBA00022737"/>
    </source>
</evidence>
<dbReference type="SUPFAM" id="SSF48403">
    <property type="entry name" value="Ankyrin repeat"/>
    <property type="match status" value="1"/>
</dbReference>
<evidence type="ECO:0000313" key="6">
    <source>
        <dbReference type="Proteomes" id="UP001595755"/>
    </source>
</evidence>
<evidence type="ECO:0000256" key="2">
    <source>
        <dbReference type="ARBA" id="ARBA00023043"/>
    </source>
</evidence>
<evidence type="ECO:0000313" key="5">
    <source>
        <dbReference type="EMBL" id="MFC4304143.1"/>
    </source>
</evidence>
<evidence type="ECO:0000256" key="3">
    <source>
        <dbReference type="PROSITE-ProRule" id="PRU00023"/>
    </source>
</evidence>
<dbReference type="Gene3D" id="1.25.40.20">
    <property type="entry name" value="Ankyrin repeat-containing domain"/>
    <property type="match status" value="2"/>
</dbReference>
<feature type="repeat" description="ANK" evidence="3">
    <location>
        <begin position="193"/>
        <end position="225"/>
    </location>
</feature>
<dbReference type="SMART" id="SM00248">
    <property type="entry name" value="ANK"/>
    <property type="match status" value="5"/>
</dbReference>
<feature type="repeat" description="ANK" evidence="3">
    <location>
        <begin position="99"/>
        <end position="131"/>
    </location>
</feature>
<gene>
    <name evidence="5" type="ORF">ACFO1S_11955</name>
</gene>
<keyword evidence="2 3" id="KW-0040">ANK repeat</keyword>
<dbReference type="InterPro" id="IPR002110">
    <property type="entry name" value="Ankyrin_rpt"/>
</dbReference>
<dbReference type="PANTHER" id="PTHR24189">
    <property type="entry name" value="MYOTROPHIN"/>
    <property type="match status" value="1"/>
</dbReference>
<dbReference type="InterPro" id="IPR050745">
    <property type="entry name" value="Multifunctional_regulatory"/>
</dbReference>
<feature type="repeat" description="ANK" evidence="3">
    <location>
        <begin position="157"/>
        <end position="189"/>
    </location>
</feature>
<dbReference type="PANTHER" id="PTHR24189:SF50">
    <property type="entry name" value="ANKYRIN REPEAT AND SOCS BOX PROTEIN 2"/>
    <property type="match status" value="1"/>
</dbReference>
<dbReference type="InterPro" id="IPR036770">
    <property type="entry name" value="Ankyrin_rpt-contain_sf"/>
</dbReference>
<reference evidence="6" key="1">
    <citation type="journal article" date="2019" name="Int. J. Syst. Evol. Microbiol.">
        <title>The Global Catalogue of Microorganisms (GCM) 10K type strain sequencing project: providing services to taxonomists for standard genome sequencing and annotation.</title>
        <authorList>
            <consortium name="The Broad Institute Genomics Platform"/>
            <consortium name="The Broad Institute Genome Sequencing Center for Infectious Disease"/>
            <person name="Wu L."/>
            <person name="Ma J."/>
        </authorList>
    </citation>
    <scope>NUCLEOTIDE SEQUENCE [LARGE SCALE GENOMIC DNA]</scope>
    <source>
        <strain evidence="6">CGMCC 4.1641</strain>
    </source>
</reference>
<comment type="caution">
    <text evidence="5">The sequence shown here is derived from an EMBL/GenBank/DDBJ whole genome shotgun (WGS) entry which is preliminary data.</text>
</comment>
<organism evidence="5 6">
    <name type="scientific">Cohnella boryungensis</name>
    <dbReference type="NCBI Taxonomy" id="768479"/>
    <lineage>
        <taxon>Bacteria</taxon>
        <taxon>Bacillati</taxon>
        <taxon>Bacillota</taxon>
        <taxon>Bacilli</taxon>
        <taxon>Bacillales</taxon>
        <taxon>Paenibacillaceae</taxon>
        <taxon>Cohnella</taxon>
    </lineage>
</organism>
<keyword evidence="4" id="KW-0175">Coiled coil</keyword>
<proteinExistence type="predicted"/>
<keyword evidence="1" id="KW-0677">Repeat</keyword>
<dbReference type="RefSeq" id="WP_204604988.1">
    <property type="nucleotide sequence ID" value="NZ_JBHSED010000019.1"/>
</dbReference>
<dbReference type="Pfam" id="PF00023">
    <property type="entry name" value="Ank"/>
    <property type="match status" value="1"/>
</dbReference>
<sequence>MSNKKQSHVVSIRLNDAALKAVDLLVNSGLESNRSRAVSYFINSGIQASGELLHKAQSLADNLQQLRNQMIEAIKLNNVEKVSELINKDLSLVNAKNNRGETAILMAAYYRSQEIKELLLNNGAELNIFEASAVGNSQRVKDLLNESPERVDSYSADGFTPLGLASHFGNEETVKLLLEHGADIDARGRDGSLNNMAIHAAIGGNHEHIVKLLIEHGADISVKCEGKWRLGFTPLHVAAYFGRESIIRMLLNAGANKMDKTDNSETPYDLAVIREHPESATLLR</sequence>
<evidence type="ECO:0000256" key="4">
    <source>
        <dbReference type="SAM" id="Coils"/>
    </source>
</evidence>
<feature type="coiled-coil region" evidence="4">
    <location>
        <begin position="49"/>
        <end position="76"/>
    </location>
</feature>
<dbReference type="Pfam" id="PF12796">
    <property type="entry name" value="Ank_2"/>
    <property type="match status" value="2"/>
</dbReference>
<feature type="repeat" description="ANK" evidence="3">
    <location>
        <begin position="230"/>
        <end position="262"/>
    </location>
</feature>
<keyword evidence="6" id="KW-1185">Reference proteome</keyword>
<dbReference type="PROSITE" id="PS50088">
    <property type="entry name" value="ANK_REPEAT"/>
    <property type="match status" value="4"/>
</dbReference>
<dbReference type="Proteomes" id="UP001595755">
    <property type="component" value="Unassembled WGS sequence"/>
</dbReference>
<protein>
    <submittedName>
        <fullName evidence="5">Ankyrin repeat domain-containing protein</fullName>
    </submittedName>
</protein>
<dbReference type="EMBL" id="JBHSED010000019">
    <property type="protein sequence ID" value="MFC4304143.1"/>
    <property type="molecule type" value="Genomic_DNA"/>
</dbReference>
<name>A0ABV8SB72_9BACL</name>
<dbReference type="PROSITE" id="PS50297">
    <property type="entry name" value="ANK_REP_REGION"/>
    <property type="match status" value="4"/>
</dbReference>
<accession>A0ABV8SB72</accession>
<dbReference type="PRINTS" id="PR01415">
    <property type="entry name" value="ANKYRIN"/>
</dbReference>